<reference evidence="1 2" key="1">
    <citation type="submission" date="2019-11" db="EMBL/GenBank/DDBJ databases">
        <title>Draft Genome Sequences of Six Type Strains of the Genus Massilia.</title>
        <authorList>
            <person name="Miess H."/>
            <person name="Frediansyah A."/>
            <person name="Goeker M."/>
            <person name="Gross H."/>
        </authorList>
    </citation>
    <scope>NUCLEOTIDE SEQUENCE [LARGE SCALE GENOMIC DNA]</scope>
    <source>
        <strain evidence="1 2">DSM 17513</strain>
    </source>
</reference>
<dbReference type="Proteomes" id="UP000431684">
    <property type="component" value="Unassembled WGS sequence"/>
</dbReference>
<name>A0A6I3XX41_9BURK</name>
<accession>A0A6I3XX41</accession>
<dbReference type="RefSeq" id="WP_155711896.1">
    <property type="nucleotide sequence ID" value="NZ_WNWM01000002.1"/>
</dbReference>
<comment type="caution">
    <text evidence="1">The sequence shown here is derived from an EMBL/GenBank/DDBJ whole genome shotgun (WGS) entry which is preliminary data.</text>
</comment>
<sequence>MADFAVIETFAASPAYAVTSALDGVIVSHDCSGLTIGGVGATGVTGVAGAAGVAGAPSLPPPPHAVSASAQAIPRRT</sequence>
<evidence type="ECO:0000313" key="1">
    <source>
        <dbReference type="EMBL" id="MUI16325.1"/>
    </source>
</evidence>
<dbReference type="AlphaFoldDB" id="A0A6I3XX41"/>
<keyword evidence="2" id="KW-1185">Reference proteome</keyword>
<organism evidence="1 2">
    <name type="scientific">Pseudoduganella dura</name>
    <dbReference type="NCBI Taxonomy" id="321982"/>
    <lineage>
        <taxon>Bacteria</taxon>
        <taxon>Pseudomonadati</taxon>
        <taxon>Pseudomonadota</taxon>
        <taxon>Betaproteobacteria</taxon>
        <taxon>Burkholderiales</taxon>
        <taxon>Oxalobacteraceae</taxon>
        <taxon>Telluria group</taxon>
        <taxon>Pseudoduganella</taxon>
    </lineage>
</organism>
<evidence type="ECO:0000313" key="2">
    <source>
        <dbReference type="Proteomes" id="UP000431684"/>
    </source>
</evidence>
<protein>
    <submittedName>
        <fullName evidence="1">Uncharacterized protein</fullName>
    </submittedName>
</protein>
<proteinExistence type="predicted"/>
<gene>
    <name evidence="1" type="ORF">GJV26_28280</name>
</gene>
<dbReference type="EMBL" id="WNWM01000002">
    <property type="protein sequence ID" value="MUI16325.1"/>
    <property type="molecule type" value="Genomic_DNA"/>
</dbReference>